<evidence type="ECO:0000313" key="3">
    <source>
        <dbReference type="Proteomes" id="UP000598297"/>
    </source>
</evidence>
<dbReference type="Pfam" id="PF19631">
    <property type="entry name" value="Trypco2"/>
    <property type="match status" value="1"/>
</dbReference>
<reference evidence="2" key="1">
    <citation type="submission" date="2020-01" db="EMBL/GenBank/DDBJ databases">
        <title>Whole-genome analyses of novel actinobacteria.</title>
        <authorList>
            <person name="Sahin N."/>
        </authorList>
    </citation>
    <scope>NUCLEOTIDE SEQUENCE</scope>
    <source>
        <strain evidence="2">YC537</strain>
    </source>
</reference>
<dbReference type="Proteomes" id="UP000598297">
    <property type="component" value="Unassembled WGS sequence"/>
</dbReference>
<dbReference type="RefSeq" id="WP_161703483.1">
    <property type="nucleotide sequence ID" value="NZ_JAAAHS010000343.1"/>
</dbReference>
<gene>
    <name evidence="2" type="ORF">GUY60_30075</name>
</gene>
<accession>A0A964UUC3</accession>
<feature type="domain" description="Trypsin-co-occurring" evidence="1">
    <location>
        <begin position="5"/>
        <end position="82"/>
    </location>
</feature>
<evidence type="ECO:0000313" key="2">
    <source>
        <dbReference type="EMBL" id="NBE55604.1"/>
    </source>
</evidence>
<keyword evidence="3" id="KW-1185">Reference proteome</keyword>
<dbReference type="EMBL" id="JAAAHS010000343">
    <property type="protein sequence ID" value="NBE55604.1"/>
    <property type="molecule type" value="Genomic_DNA"/>
</dbReference>
<proteinExistence type="predicted"/>
<dbReference type="OrthoDB" id="4566193at2"/>
<name>A0A964UUC3_9ACTN</name>
<sequence length="103" mass="11072">MENAVELADMIAQLRSEIGQAMADGEGAGLRFRAERLELELTVVVERSKEPGGKVKFWVVEAGASARTAHLTTQRITLSLLPVTADTPEQPALISGAELPDED</sequence>
<organism evidence="2 3">
    <name type="scientific">Streptomyces boluensis</name>
    <dbReference type="NCBI Taxonomy" id="1775135"/>
    <lineage>
        <taxon>Bacteria</taxon>
        <taxon>Bacillati</taxon>
        <taxon>Actinomycetota</taxon>
        <taxon>Actinomycetes</taxon>
        <taxon>Kitasatosporales</taxon>
        <taxon>Streptomycetaceae</taxon>
        <taxon>Streptomyces</taxon>
    </lineage>
</organism>
<dbReference type="AlphaFoldDB" id="A0A964UUC3"/>
<evidence type="ECO:0000259" key="1">
    <source>
        <dbReference type="Pfam" id="PF19631"/>
    </source>
</evidence>
<comment type="caution">
    <text evidence="2">The sequence shown here is derived from an EMBL/GenBank/DDBJ whole genome shotgun (WGS) entry which is preliminary data.</text>
</comment>
<protein>
    <recommendedName>
        <fullName evidence="1">Trypsin-co-occurring domain-containing protein</fullName>
    </recommendedName>
</protein>
<dbReference type="InterPro" id="IPR045608">
    <property type="entry name" value="Trypco2"/>
</dbReference>